<dbReference type="GO" id="GO:0008320">
    <property type="term" value="F:protein transmembrane transporter activity"/>
    <property type="evidence" value="ECO:0007669"/>
    <property type="project" value="TreeGrafter"/>
</dbReference>
<dbReference type="PANTHER" id="PTHR34597">
    <property type="entry name" value="SLR1661 PROTEIN"/>
    <property type="match status" value="1"/>
</dbReference>
<name>A0A1H2G905_9GAMM</name>
<dbReference type="GO" id="GO:0098046">
    <property type="term" value="C:type V protein secretion system complex"/>
    <property type="evidence" value="ECO:0007669"/>
    <property type="project" value="TreeGrafter"/>
</dbReference>
<feature type="domain" description="Haemolysin activator HlyB C-terminal" evidence="2">
    <location>
        <begin position="60"/>
        <end position="351"/>
    </location>
</feature>
<evidence type="ECO:0000259" key="2">
    <source>
        <dbReference type="Pfam" id="PF03865"/>
    </source>
</evidence>
<evidence type="ECO:0000313" key="4">
    <source>
        <dbReference type="Proteomes" id="UP000243063"/>
    </source>
</evidence>
<feature type="signal peptide" evidence="1">
    <location>
        <begin position="1"/>
        <end position="22"/>
    </location>
</feature>
<keyword evidence="4" id="KW-1185">Reference proteome</keyword>
<organism evidence="3 4">
    <name type="scientific">Geopseudomonas guangdongensis</name>
    <dbReference type="NCBI Taxonomy" id="1245526"/>
    <lineage>
        <taxon>Bacteria</taxon>
        <taxon>Pseudomonadati</taxon>
        <taxon>Pseudomonadota</taxon>
        <taxon>Gammaproteobacteria</taxon>
        <taxon>Pseudomonadales</taxon>
        <taxon>Pseudomonadaceae</taxon>
        <taxon>Geopseudomonas</taxon>
    </lineage>
</organism>
<protein>
    <recommendedName>
        <fullName evidence="2">Haemolysin activator HlyB C-terminal domain-containing protein</fullName>
    </recommendedName>
</protein>
<dbReference type="Proteomes" id="UP000243063">
    <property type="component" value="Chromosome I"/>
</dbReference>
<keyword evidence="1" id="KW-0732">Signal</keyword>
<evidence type="ECO:0000313" key="3">
    <source>
        <dbReference type="EMBL" id="SDU16024.1"/>
    </source>
</evidence>
<dbReference type="Pfam" id="PF03865">
    <property type="entry name" value="ShlB"/>
    <property type="match status" value="1"/>
</dbReference>
<dbReference type="EMBL" id="LT629780">
    <property type="protein sequence ID" value="SDU16024.1"/>
    <property type="molecule type" value="Genomic_DNA"/>
</dbReference>
<dbReference type="RefSeq" id="WP_157718981.1">
    <property type="nucleotide sequence ID" value="NZ_LT629780.1"/>
</dbReference>
<proteinExistence type="predicted"/>
<reference evidence="4" key="1">
    <citation type="submission" date="2016-10" db="EMBL/GenBank/DDBJ databases">
        <authorList>
            <person name="Varghese N."/>
            <person name="Submissions S."/>
        </authorList>
    </citation>
    <scope>NUCLEOTIDE SEQUENCE [LARGE SCALE GENOMIC DNA]</scope>
    <source>
        <strain evidence="4">CCTCC 2012022</strain>
    </source>
</reference>
<dbReference type="AlphaFoldDB" id="A0A1H2G905"/>
<dbReference type="Gene3D" id="2.40.160.50">
    <property type="entry name" value="membrane protein fhac: a member of the omp85/tpsb transporter family"/>
    <property type="match status" value="1"/>
</dbReference>
<dbReference type="PROSITE" id="PS51257">
    <property type="entry name" value="PROKAR_LIPOPROTEIN"/>
    <property type="match status" value="1"/>
</dbReference>
<sequence length="390" mass="42661">MRLACRLLFALSALAGSCLANAAAQLLPFQEIPDLPSRSSLTLGNTTYDPPDDLSAMPFISGGLAVDNFGGHDDQARFSSAINLHGLLDQNDLLSLRSMGSAEEGHYHWAAYHLDVGPWSSRLGVILSDLSYELGDELEILAAKGKTRTASAFIIQPLLQYEVFNLKARLQFDDKRLQDEIGLLGVHSEKRSRVLSYGLSGTVRDDLLNGAETSLSLRWSEGSLNIDGSPYSLVGKADAGRFSVLRADLARLQQLGGRLALYVRAQGQWSDDNLDDSEKLYVGGVFGARAMHQTAAFGDKGWLASVELRYALTTTWRLVAFADHGVARLNTPSWTTDTSPRRLSASGFGAGWSDRTWNLSALAGWKVGDHPAQNDIERQPRIWTQLAYSF</sequence>
<evidence type="ECO:0000256" key="1">
    <source>
        <dbReference type="SAM" id="SignalP"/>
    </source>
</evidence>
<feature type="chain" id="PRO_5009274649" description="Haemolysin activator HlyB C-terminal domain-containing protein" evidence="1">
    <location>
        <begin position="23"/>
        <end position="390"/>
    </location>
</feature>
<dbReference type="GO" id="GO:0046819">
    <property type="term" value="P:protein secretion by the type V secretion system"/>
    <property type="evidence" value="ECO:0007669"/>
    <property type="project" value="TreeGrafter"/>
</dbReference>
<accession>A0A1H2G905</accession>
<gene>
    <name evidence="3" type="ORF">SAMN05216580_1654</name>
</gene>
<dbReference type="InterPro" id="IPR005565">
    <property type="entry name" value="Hemolysn_activator_HlyB_C"/>
</dbReference>
<dbReference type="InterPro" id="IPR051544">
    <property type="entry name" value="TPS_OM_transporter"/>
</dbReference>
<dbReference type="PANTHER" id="PTHR34597:SF1">
    <property type="entry name" value="HEME_HEMOPEXIN TRANSPORTER PROTEIN HUXB"/>
    <property type="match status" value="1"/>
</dbReference>
<dbReference type="OrthoDB" id="572300at2"/>
<dbReference type="STRING" id="1245526.SAMN05216580_1654"/>